<organism evidence="2 3">
    <name type="scientific">Polynucleobacter antarcticus</name>
    <dbReference type="NCBI Taxonomy" id="1743162"/>
    <lineage>
        <taxon>Bacteria</taxon>
        <taxon>Pseudomonadati</taxon>
        <taxon>Pseudomonadota</taxon>
        <taxon>Betaproteobacteria</taxon>
        <taxon>Burkholderiales</taxon>
        <taxon>Burkholderiaceae</taxon>
        <taxon>Polynucleobacter</taxon>
    </lineage>
</organism>
<name>A0A6M9PRR6_9BURK</name>
<dbReference type="GO" id="GO:0016226">
    <property type="term" value="P:iron-sulfur cluster assembly"/>
    <property type="evidence" value="ECO:0007669"/>
    <property type="project" value="TreeGrafter"/>
</dbReference>
<evidence type="ECO:0000256" key="1">
    <source>
        <dbReference type="ARBA" id="ARBA00022946"/>
    </source>
</evidence>
<accession>A0A6M9PRR6</accession>
<dbReference type="InterPro" id="IPR027266">
    <property type="entry name" value="TrmE/GcvT-like"/>
</dbReference>
<dbReference type="Gene3D" id="3.30.1360.120">
    <property type="entry name" value="Probable tRNA modification gtpase trme, domain 1"/>
    <property type="match status" value="1"/>
</dbReference>
<dbReference type="InterPro" id="IPR017703">
    <property type="entry name" value="YgfZ/GCV_T_CS"/>
</dbReference>
<proteinExistence type="predicted"/>
<evidence type="ECO:0000313" key="3">
    <source>
        <dbReference type="Proteomes" id="UP000500806"/>
    </source>
</evidence>
<dbReference type="NCBIfam" id="TIGR03317">
    <property type="entry name" value="ygfZ_signature"/>
    <property type="match status" value="1"/>
</dbReference>
<dbReference type="InterPro" id="IPR045179">
    <property type="entry name" value="YgfZ/GcvT"/>
</dbReference>
<dbReference type="Proteomes" id="UP000500806">
    <property type="component" value="Chromosome"/>
</dbReference>
<dbReference type="PANTHER" id="PTHR22602">
    <property type="entry name" value="TRANSFERASE CAF17, MITOCHONDRIAL-RELATED"/>
    <property type="match status" value="1"/>
</dbReference>
<gene>
    <name evidence="2" type="ORF">DCO16_05450</name>
</gene>
<dbReference type="SUPFAM" id="SSF103025">
    <property type="entry name" value="Folate-binding domain"/>
    <property type="match status" value="1"/>
</dbReference>
<dbReference type="EMBL" id="CP028941">
    <property type="protein sequence ID" value="QKM62562.1"/>
    <property type="molecule type" value="Genomic_DNA"/>
</dbReference>
<dbReference type="AlphaFoldDB" id="A0A6M9PRR6"/>
<evidence type="ECO:0000313" key="2">
    <source>
        <dbReference type="EMBL" id="QKM62562.1"/>
    </source>
</evidence>
<reference evidence="2 3" key="1">
    <citation type="submission" date="2018-04" db="EMBL/GenBank/DDBJ databases">
        <title>Polynucleobacter sp. LimPoW16 genome.</title>
        <authorList>
            <person name="Hahn M.W."/>
        </authorList>
    </citation>
    <scope>NUCLEOTIDE SEQUENCE [LARGE SCALE GENOMIC DNA]</scope>
    <source>
        <strain evidence="2 3">LimPoW16</strain>
    </source>
</reference>
<dbReference type="PANTHER" id="PTHR22602:SF0">
    <property type="entry name" value="TRANSFERASE CAF17, MITOCHONDRIAL-RELATED"/>
    <property type="match status" value="1"/>
</dbReference>
<sequence length="341" mass="36806">MTTSSQILSSPPSDLSSGLTLLPEWGLIFVEGPDAASLLQGQLSNSVLGLKRTMTGEIALGAGAVRLVGYCTPKGRLLSSAWLGLYPKSSDADDRFALFISKDIAASTAKRLAMFVLRSKVKVTDASDDWNIYGAYHLNNREQVHALENKEAAVLALQLPDVLSGGNSFKRILMAQEKFQGNDTVSDVEGLAQWNTLEVISAIPRIVLATQEQFVPQMINFESVSGVDFKKGCYPGQEIVARSQYRGAVKRRLQLAHLSDSPAALEISKPGTELFHSADATQPCGMVVLASRNADAPNQDSRIDLQVECKLEALENGQIHLGGADGPVLQIDTLPYPLIEI</sequence>
<keyword evidence="1" id="KW-0809">Transit peptide</keyword>
<protein>
    <submittedName>
        <fullName evidence="2">Folate-binding protein</fullName>
    </submittedName>
</protein>
<dbReference type="RefSeq" id="WP_173942719.1">
    <property type="nucleotide sequence ID" value="NZ_CBCSCD010000001.1"/>
</dbReference>
<dbReference type="KEGG" id="pani:DCO16_05450"/>
<keyword evidence="3" id="KW-1185">Reference proteome</keyword>